<reference evidence="5" key="1">
    <citation type="journal article" date="2021" name="Proc. Natl. Acad. Sci. U.S.A.">
        <title>A Catalog of Tens of Thousands of Viruses from Human Metagenomes Reveals Hidden Associations with Chronic Diseases.</title>
        <authorList>
            <person name="Tisza M.J."/>
            <person name="Buck C.B."/>
        </authorList>
    </citation>
    <scope>NUCLEOTIDE SEQUENCE</scope>
    <source>
        <strain evidence="5">Ct16M3</strain>
    </source>
</reference>
<feature type="transmembrane region" description="Helical" evidence="3">
    <location>
        <begin position="570"/>
        <end position="589"/>
    </location>
</feature>
<feature type="transmembrane region" description="Helical" evidence="3">
    <location>
        <begin position="648"/>
        <end position="667"/>
    </location>
</feature>
<feature type="transmembrane region" description="Helical" evidence="3">
    <location>
        <begin position="536"/>
        <end position="558"/>
    </location>
</feature>
<feature type="transmembrane region" description="Helical" evidence="3">
    <location>
        <begin position="499"/>
        <end position="524"/>
    </location>
</feature>
<evidence type="ECO:0000256" key="2">
    <source>
        <dbReference type="ARBA" id="ARBA00022612"/>
    </source>
</evidence>
<dbReference type="EMBL" id="BK015481">
    <property type="protein sequence ID" value="DAE08985.1"/>
    <property type="molecule type" value="Genomic_DNA"/>
</dbReference>
<dbReference type="Gene3D" id="1.20.120.20">
    <property type="entry name" value="Apolipoprotein"/>
    <property type="match status" value="2"/>
</dbReference>
<dbReference type="PANTHER" id="PTHR37813:SF1">
    <property type="entry name" value="FELS-2 PROPHAGE PROTEIN"/>
    <property type="match status" value="1"/>
</dbReference>
<dbReference type="InterPro" id="IPR010090">
    <property type="entry name" value="Phage_tape_meas"/>
</dbReference>
<feature type="transmembrane region" description="Helical" evidence="3">
    <location>
        <begin position="874"/>
        <end position="899"/>
    </location>
</feature>
<keyword evidence="3" id="KW-1133">Transmembrane helix</keyword>
<evidence type="ECO:0000256" key="3">
    <source>
        <dbReference type="SAM" id="Phobius"/>
    </source>
</evidence>
<sequence length="1130" mass="121229">MELFTLFGKIAVNDKDANKSIDNVTGKAKQAEGQMGVTFGKIGKAVTTAFTVAAVGAFEKKIVDTYSTYDDQMRKVQAVSGATGKAYQELRAKAEELGAKTRFSATEAGQGMENLARAGWKTGQIMSGIGPVLSFATANAIDLGSAAGIVADGLSQFGLQAQDTGMFTDVLSATAAAANTDIGLLGETLKYAGAPAGALGYKLQDVAVAMGLMANKGIKGSQAGTTLRSAMTRLANPTGESAKAMKKLGISITDSSGKVKPFATLMQDLRGKFSKLNDAQKAQMASTIFGQEAMSGMLAVVNSSDEEFNKMTDAIKNCDGQTQKMADTMDGGLGGAIASVKSAWEGFLIKLGSVQDGLLVGAFNLLALAIRGLSPVIDGISFAFQTLFNIIKNNPIIQSFIEPMKIFKQSLNEGISISESFHEAFMDLFPNGSLMVSQFIGAIEFGLKGLIALAKGNVEEARDMFYTIFPDDIQNMLKVDKIMNIIQNIKTNFETTFNAIGNIAMVALSIVGGAFEALGIAWQVVGPTIVSGLLNIAEAMTGFASITSQAINSVVASIRQLTDWFRKHEMATKTLGIALGILGAGMVAYNLQAHGVIGTLKLLSNVLGITALKTKIVSAAQTAYIAAMYAAEFATKAFAIAVRFLTSSFGIVSLVIAAVVAIGYLVYRNWDLIKAKAQELWQAITESWNGICEATSTAWNNVCETISSVWESIVTTVSNFINACKEVITGIWNSICEATSTAWEFIKNIVTFGVMAIASIIEAMAILISTPFMFVWENIKEYVFMAWEYIKGVVSAGINYVSNIINTVLTVVFNTFSSVWNSILNVCSTVWNTISTIAITVWNAIKAFFLAWFNWYVSTAISIFNIVKNVATTVWNAISNVANIVWSAIKSFFLAWFNWYVSTVTSIFNIVKNVITTVWNAIRAVTSAVWNSIKAAITSVLNAISSTVRSIASSICNNVTSAWNSIRSVTSSVWNSIRSVTSSVWNGIKNAIQTPISAAVNFVGNQVQRIKNFFSGLHIQLPHIKLPHFRLSGEFSLMPPSVPRLGVDWYAEGGILTKPTMFGMRNGRPQVGGEAGPEAVLPIEKLGGILADTLRDIGYGGQQPIIINIDGREVFNAMSPYMASAVRGRR</sequence>
<dbReference type="NCBIfam" id="TIGR01760">
    <property type="entry name" value="tape_meas_TP901"/>
    <property type="match status" value="1"/>
</dbReference>
<evidence type="ECO:0000313" key="5">
    <source>
        <dbReference type="EMBL" id="DAE08985.1"/>
    </source>
</evidence>
<keyword evidence="3" id="KW-0472">Membrane</keyword>
<dbReference type="SUPFAM" id="SSF48371">
    <property type="entry name" value="ARM repeat"/>
    <property type="match status" value="1"/>
</dbReference>
<proteinExistence type="predicted"/>
<feature type="domain" description="Phage tail tape measure protein" evidence="4">
    <location>
        <begin position="91"/>
        <end position="290"/>
    </location>
</feature>
<feature type="transmembrane region" description="Helical" evidence="3">
    <location>
        <begin position="848"/>
        <end position="867"/>
    </location>
</feature>
<evidence type="ECO:0000256" key="1">
    <source>
        <dbReference type="ARBA" id="ARBA00022465"/>
    </source>
</evidence>
<keyword evidence="3" id="KW-0812">Transmembrane</keyword>
<keyword evidence="2" id="KW-1188">Viral release from host cell</keyword>
<evidence type="ECO:0000259" key="4">
    <source>
        <dbReference type="Pfam" id="PF10145"/>
    </source>
</evidence>
<feature type="transmembrane region" description="Helical" evidence="3">
    <location>
        <begin position="749"/>
        <end position="776"/>
    </location>
</feature>
<feature type="transmembrane region" description="Helical" evidence="3">
    <location>
        <begin position="796"/>
        <end position="816"/>
    </location>
</feature>
<organism evidence="5">
    <name type="scientific">Siphoviridae sp. ct16M3</name>
    <dbReference type="NCBI Taxonomy" id="2825305"/>
    <lineage>
        <taxon>Viruses</taxon>
        <taxon>Duplodnaviria</taxon>
        <taxon>Heunggongvirae</taxon>
        <taxon>Uroviricota</taxon>
        <taxon>Caudoviricetes</taxon>
    </lineage>
</organism>
<dbReference type="GO" id="GO:0098003">
    <property type="term" value="P:viral tail assembly"/>
    <property type="evidence" value="ECO:0007669"/>
    <property type="project" value="UniProtKB-KW"/>
</dbReference>
<dbReference type="Pfam" id="PF10145">
    <property type="entry name" value="PhageMin_Tail"/>
    <property type="match status" value="1"/>
</dbReference>
<feature type="transmembrane region" description="Helical" evidence="3">
    <location>
        <begin position="823"/>
        <end position="842"/>
    </location>
</feature>
<accession>A0A8S5PRB5</accession>
<protein>
    <submittedName>
        <fullName evidence="5">Minor tail protein</fullName>
    </submittedName>
</protein>
<dbReference type="PANTHER" id="PTHR37813">
    <property type="entry name" value="FELS-2 PROPHAGE PROTEIN"/>
    <property type="match status" value="1"/>
</dbReference>
<dbReference type="InterPro" id="IPR016024">
    <property type="entry name" value="ARM-type_fold"/>
</dbReference>
<name>A0A8S5PRB5_9CAUD</name>
<keyword evidence="1" id="KW-1245">Viral tail assembly</keyword>